<keyword evidence="2" id="KW-1185">Reference proteome</keyword>
<dbReference type="KEGG" id="pdu:PDUR_01015"/>
<evidence type="ECO:0000313" key="2">
    <source>
        <dbReference type="Proteomes" id="UP000029409"/>
    </source>
</evidence>
<gene>
    <name evidence="1" type="ORF">PDUR_01015</name>
</gene>
<sequence length="84" mass="9372">MAVNRPLRTVLTAARDKLWLCTSTPQLHMEMKRHLEGNVIKISSKIRLGIKMESKTAWGKALCRLFFGASQKKCTANKAEGISA</sequence>
<name>A0A089HJA3_PAEDU</name>
<dbReference type="EMBL" id="CP009288">
    <property type="protein sequence ID" value="AIQ10765.1"/>
    <property type="molecule type" value="Genomic_DNA"/>
</dbReference>
<evidence type="ECO:0000313" key="1">
    <source>
        <dbReference type="EMBL" id="AIQ10765.1"/>
    </source>
</evidence>
<organism evidence="1 2">
    <name type="scientific">Paenibacillus durus</name>
    <name type="common">Paenibacillus azotofixans</name>
    <dbReference type="NCBI Taxonomy" id="44251"/>
    <lineage>
        <taxon>Bacteria</taxon>
        <taxon>Bacillati</taxon>
        <taxon>Bacillota</taxon>
        <taxon>Bacilli</taxon>
        <taxon>Bacillales</taxon>
        <taxon>Paenibacillaceae</taxon>
        <taxon>Paenibacillus</taxon>
    </lineage>
</organism>
<proteinExistence type="predicted"/>
<dbReference type="Proteomes" id="UP000029409">
    <property type="component" value="Chromosome"/>
</dbReference>
<reference evidence="1 2" key="1">
    <citation type="submission" date="2014-08" db="EMBL/GenBank/DDBJ databases">
        <title>Comparative genomics of the Paenibacillus odorifer group.</title>
        <authorList>
            <person name="den Bakker H.C."/>
            <person name="Tsai Y.-C."/>
            <person name="Martin N."/>
            <person name="Korlach J."/>
            <person name="Wiedmann M."/>
        </authorList>
    </citation>
    <scope>NUCLEOTIDE SEQUENCE [LARGE SCALE GENOMIC DNA]</scope>
    <source>
        <strain evidence="1 2">DSM 1735</strain>
    </source>
</reference>
<dbReference type="AlphaFoldDB" id="A0A089HJA3"/>
<protein>
    <submittedName>
        <fullName evidence="1">Uncharacterized protein</fullName>
    </submittedName>
</protein>
<accession>A0A089HJA3</accession>